<dbReference type="OrthoDB" id="9807606at2"/>
<proteinExistence type="inferred from homology"/>
<organism evidence="6 7">
    <name type="scientific">Comamonas serinivorans</name>
    <dbReference type="NCBI Taxonomy" id="1082851"/>
    <lineage>
        <taxon>Bacteria</taxon>
        <taxon>Pseudomonadati</taxon>
        <taxon>Pseudomonadota</taxon>
        <taxon>Betaproteobacteria</taxon>
        <taxon>Burkholderiales</taxon>
        <taxon>Comamonadaceae</taxon>
        <taxon>Comamonas</taxon>
    </lineage>
</organism>
<keyword evidence="4" id="KW-0443">Lipid metabolism</keyword>
<keyword evidence="3" id="KW-0276">Fatty acid metabolism</keyword>
<dbReference type="Proteomes" id="UP000196138">
    <property type="component" value="Chromosome"/>
</dbReference>
<dbReference type="InterPro" id="IPR029045">
    <property type="entry name" value="ClpP/crotonase-like_dom_sf"/>
</dbReference>
<dbReference type="NCBIfam" id="NF005126">
    <property type="entry name" value="PRK06563.1"/>
    <property type="match status" value="1"/>
</dbReference>
<evidence type="ECO:0000313" key="7">
    <source>
        <dbReference type="Proteomes" id="UP000196138"/>
    </source>
</evidence>
<dbReference type="EMBL" id="CP021455">
    <property type="protein sequence ID" value="ARU03617.1"/>
    <property type="molecule type" value="Genomic_DNA"/>
</dbReference>
<accession>A0A1Y0EJ51</accession>
<dbReference type="InterPro" id="IPR014748">
    <property type="entry name" value="Enoyl-CoA_hydra_C"/>
</dbReference>
<dbReference type="PANTHER" id="PTHR43149:SF1">
    <property type="entry name" value="DELTA(3,5)-DELTA(2,4)-DIENOYL-COA ISOMERASE, MITOCHONDRIAL"/>
    <property type="match status" value="1"/>
</dbReference>
<dbReference type="PANTHER" id="PTHR43149">
    <property type="entry name" value="ENOYL-COA HYDRATASE"/>
    <property type="match status" value="1"/>
</dbReference>
<evidence type="ECO:0000313" key="6">
    <source>
        <dbReference type="EMBL" id="ARU03617.1"/>
    </source>
</evidence>
<comment type="pathway">
    <text evidence="1">Lipid metabolism; fatty acid beta-oxidation.</text>
</comment>
<evidence type="ECO:0000256" key="3">
    <source>
        <dbReference type="ARBA" id="ARBA00022832"/>
    </source>
</evidence>
<dbReference type="GO" id="GO:0006631">
    <property type="term" value="P:fatty acid metabolic process"/>
    <property type="evidence" value="ECO:0007669"/>
    <property type="project" value="UniProtKB-KW"/>
</dbReference>
<comment type="similarity">
    <text evidence="2">Belongs to the enoyl-CoA hydratase/isomerase family.</text>
</comment>
<dbReference type="SUPFAM" id="SSF52096">
    <property type="entry name" value="ClpP/crotonase"/>
    <property type="match status" value="1"/>
</dbReference>
<dbReference type="InterPro" id="IPR045002">
    <property type="entry name" value="Ech1-like"/>
</dbReference>
<dbReference type="GO" id="GO:0016853">
    <property type="term" value="F:isomerase activity"/>
    <property type="evidence" value="ECO:0007669"/>
    <property type="project" value="UniProtKB-KW"/>
</dbReference>
<gene>
    <name evidence="6" type="ORF">CCO03_01970</name>
</gene>
<dbReference type="Gene3D" id="1.10.12.10">
    <property type="entry name" value="Lyase 2-enoyl-coa Hydratase, Chain A, domain 2"/>
    <property type="match status" value="1"/>
</dbReference>
<name>A0A1Y0EJ51_9BURK</name>
<dbReference type="Gene3D" id="3.90.226.10">
    <property type="entry name" value="2-enoyl-CoA Hydratase, Chain A, domain 1"/>
    <property type="match status" value="1"/>
</dbReference>
<evidence type="ECO:0000256" key="5">
    <source>
        <dbReference type="ARBA" id="ARBA00023235"/>
    </source>
</evidence>
<keyword evidence="5" id="KW-0413">Isomerase</keyword>
<dbReference type="AlphaFoldDB" id="A0A1Y0EJ51"/>
<evidence type="ECO:0000256" key="2">
    <source>
        <dbReference type="ARBA" id="ARBA00005254"/>
    </source>
</evidence>
<dbReference type="Pfam" id="PF00378">
    <property type="entry name" value="ECH_1"/>
    <property type="match status" value="1"/>
</dbReference>
<sequence>MFTRGDRLELHPHRHHPPPEGCVVTQIVDEHILLIGLNRPAKRNGWTPRMFRELAEAYTQLDDDPNLRVGVLHAFGDHFTAGLDLPAVSEYLKKGQKLTPAGLVDAHDLGLSGYRRRTKPVIAAVKGICFTVGIELMLASDITVAADDCRFSQMEVARCILPAGGATLRMPERAGLGNAMLHLLTADEFDAAEAYRCNFVQKVVPVAELLDTALTLARRIAAQAPAAVIATRLNVLKNIELGQAAAVADFSPVQSRLASSEDAAEGVRSFVEKRPARFTGR</sequence>
<dbReference type="RefSeq" id="WP_087276565.1">
    <property type="nucleotide sequence ID" value="NZ_CP021455.1"/>
</dbReference>
<dbReference type="InterPro" id="IPR001753">
    <property type="entry name" value="Enoyl-CoA_hydra/iso"/>
</dbReference>
<protein>
    <submittedName>
        <fullName evidence="6">Enoyl-CoA hydratase</fullName>
    </submittedName>
</protein>
<evidence type="ECO:0000256" key="1">
    <source>
        <dbReference type="ARBA" id="ARBA00005005"/>
    </source>
</evidence>
<keyword evidence="7" id="KW-1185">Reference proteome</keyword>
<dbReference type="CDD" id="cd06558">
    <property type="entry name" value="crotonase-like"/>
    <property type="match status" value="1"/>
</dbReference>
<dbReference type="KEGG" id="cser:CCO03_01970"/>
<evidence type="ECO:0000256" key="4">
    <source>
        <dbReference type="ARBA" id="ARBA00023098"/>
    </source>
</evidence>
<reference evidence="6 7" key="1">
    <citation type="submission" date="2017-05" db="EMBL/GenBank/DDBJ databases">
        <authorList>
            <person name="Song R."/>
            <person name="Chenine A.L."/>
            <person name="Ruprecht R.M."/>
        </authorList>
    </citation>
    <scope>NUCLEOTIDE SEQUENCE [LARGE SCALE GENOMIC DNA]</scope>
    <source>
        <strain evidence="6 7">DSM 26136</strain>
    </source>
</reference>